<dbReference type="EMBL" id="FJUW01000051">
    <property type="protein sequence ID" value="CZT09574.1"/>
    <property type="molecule type" value="Genomic_DNA"/>
</dbReference>
<sequence>MILFRILHMGQNAYLNILKLEIPGLKASNMYAPAQQLKLKEQVSFLHDLQGLIRLDQRHSQVGIFVRIKTDFSSQVPTRDLDAQRYLMFDRQNTDEDEIALILLRETASLGFNLKDQ</sequence>
<reference evidence="2" key="1">
    <citation type="submission" date="2016-03" db="EMBL/GenBank/DDBJ databases">
        <authorList>
            <person name="Ploux O."/>
        </authorList>
    </citation>
    <scope>NUCLEOTIDE SEQUENCE [LARGE SCALE GENOMIC DNA]</scope>
    <source>
        <strain evidence="2">UK7</strain>
    </source>
</reference>
<protein>
    <submittedName>
        <fullName evidence="1">Uncharacterized protein</fullName>
    </submittedName>
</protein>
<comment type="caution">
    <text evidence="1">The sequence shown here is derived from an EMBL/GenBank/DDBJ whole genome shotgun (WGS) entry which is preliminary data.</text>
</comment>
<accession>A0A1E1LGM4</accession>
<name>A0A1E1LGM4_9HELO</name>
<evidence type="ECO:0000313" key="1">
    <source>
        <dbReference type="EMBL" id="CZT09574.1"/>
    </source>
</evidence>
<organism evidence="1 2">
    <name type="scientific">Rhynchosporium graminicola</name>
    <dbReference type="NCBI Taxonomy" id="2792576"/>
    <lineage>
        <taxon>Eukaryota</taxon>
        <taxon>Fungi</taxon>
        <taxon>Dikarya</taxon>
        <taxon>Ascomycota</taxon>
        <taxon>Pezizomycotina</taxon>
        <taxon>Leotiomycetes</taxon>
        <taxon>Helotiales</taxon>
        <taxon>Ploettnerulaceae</taxon>
        <taxon>Rhynchosporium</taxon>
    </lineage>
</organism>
<gene>
    <name evidence="1" type="ORF">RCO7_15031</name>
</gene>
<evidence type="ECO:0000313" key="2">
    <source>
        <dbReference type="Proteomes" id="UP000178129"/>
    </source>
</evidence>
<dbReference type="Proteomes" id="UP000178129">
    <property type="component" value="Unassembled WGS sequence"/>
</dbReference>
<dbReference type="InParanoid" id="A0A1E1LGM4"/>
<dbReference type="AlphaFoldDB" id="A0A1E1LGM4"/>
<keyword evidence="2" id="KW-1185">Reference proteome</keyword>
<proteinExistence type="predicted"/>